<organism evidence="1 2">
    <name type="scientific">Dentiscutata erythropus</name>
    <dbReference type="NCBI Taxonomy" id="1348616"/>
    <lineage>
        <taxon>Eukaryota</taxon>
        <taxon>Fungi</taxon>
        <taxon>Fungi incertae sedis</taxon>
        <taxon>Mucoromycota</taxon>
        <taxon>Glomeromycotina</taxon>
        <taxon>Glomeromycetes</taxon>
        <taxon>Diversisporales</taxon>
        <taxon>Gigasporaceae</taxon>
        <taxon>Dentiscutata</taxon>
    </lineage>
</organism>
<proteinExistence type="predicted"/>
<feature type="non-terminal residue" evidence="1">
    <location>
        <position position="1"/>
    </location>
</feature>
<gene>
    <name evidence="1" type="ORF">DERYTH_LOCUS26717</name>
</gene>
<name>A0A9N9KB08_9GLOM</name>
<dbReference type="OrthoDB" id="10543632at2759"/>
<dbReference type="EMBL" id="CAJVPY010057336">
    <property type="protein sequence ID" value="CAG8819019.1"/>
    <property type="molecule type" value="Genomic_DNA"/>
</dbReference>
<sequence length="175" mass="19954">VNNATSSFSHLSTEKGFLTSTDTTTLKPSSKRIIRRHSLAESWFPNEVTKRKPKTFIDIIMAEKQVLRPESISTTHANIPKIKTPGGHVYGGEELEEIMKLLENDEAFDDEIINGLIKSLKIPIPSLKNPPFQKEILFPARIISFVAKQMWKYGFIKESERLFASVMKIIQEHVM</sequence>
<protein>
    <submittedName>
        <fullName evidence="1">28915_t:CDS:1</fullName>
    </submittedName>
</protein>
<dbReference type="AlphaFoldDB" id="A0A9N9KB08"/>
<keyword evidence="2" id="KW-1185">Reference proteome</keyword>
<accession>A0A9N9KB08</accession>
<comment type="caution">
    <text evidence="1">The sequence shown here is derived from an EMBL/GenBank/DDBJ whole genome shotgun (WGS) entry which is preliminary data.</text>
</comment>
<feature type="non-terminal residue" evidence="1">
    <location>
        <position position="175"/>
    </location>
</feature>
<dbReference type="Proteomes" id="UP000789405">
    <property type="component" value="Unassembled WGS sequence"/>
</dbReference>
<evidence type="ECO:0000313" key="1">
    <source>
        <dbReference type="EMBL" id="CAG8819019.1"/>
    </source>
</evidence>
<evidence type="ECO:0000313" key="2">
    <source>
        <dbReference type="Proteomes" id="UP000789405"/>
    </source>
</evidence>
<reference evidence="1" key="1">
    <citation type="submission" date="2021-06" db="EMBL/GenBank/DDBJ databases">
        <authorList>
            <person name="Kallberg Y."/>
            <person name="Tangrot J."/>
            <person name="Rosling A."/>
        </authorList>
    </citation>
    <scope>NUCLEOTIDE SEQUENCE</scope>
    <source>
        <strain evidence="1">MA453B</strain>
    </source>
</reference>